<dbReference type="PROSITE" id="PS51464">
    <property type="entry name" value="SIS"/>
    <property type="match status" value="1"/>
</dbReference>
<evidence type="ECO:0000313" key="3">
    <source>
        <dbReference type="EMBL" id="KZC93698.1"/>
    </source>
</evidence>
<reference evidence="3 4" key="1">
    <citation type="submission" date="2016-01" db="EMBL/GenBank/DDBJ databases">
        <title>Draft genome sequence of Clavibacter michiganensis subsp. tessellarius DOAB 609.</title>
        <authorList>
            <person name="Tambong J.T."/>
        </authorList>
    </citation>
    <scope>NUCLEOTIDE SEQUENCE [LARGE SCALE GENOMIC DNA]</scope>
    <source>
        <strain evidence="3 4">DOAB 609</strain>
    </source>
</reference>
<dbReference type="RefSeq" id="WP_063072863.1">
    <property type="nucleotide sequence ID" value="NZ_LQXA01000061.1"/>
</dbReference>
<sequence length="203" mass="20931">MTNTTPDPRPTGDAPVDVAAALTLISDENTRVARALTDPDLAERLDEAARVIRDGRRVFALGAGRSGLALRMTAMRFMHLGLHAHVVGEGTSPAIEEGDVLLVASGSGTTAGIVSAAEIAHEVGARIVALTTADDSPLAGLADVTVLIPAAAKQDHGGTVSEQYAGGLFELSVALVGDAVFHALWQASGLSADDLWPRHANLE</sequence>
<dbReference type="CDD" id="cd05005">
    <property type="entry name" value="SIS_PHI"/>
    <property type="match status" value="1"/>
</dbReference>
<keyword evidence="3" id="KW-0413">Isomerase</keyword>
<dbReference type="InterPro" id="IPR017552">
    <property type="entry name" value="PHI/rmpB"/>
</dbReference>
<comment type="caution">
    <text evidence="3">The sequence shown here is derived from an EMBL/GenBank/DDBJ whole genome shotgun (WGS) entry which is preliminary data.</text>
</comment>
<organism evidence="3 4">
    <name type="scientific">Clavibacter tessellarius</name>
    <dbReference type="NCBI Taxonomy" id="31965"/>
    <lineage>
        <taxon>Bacteria</taxon>
        <taxon>Bacillati</taxon>
        <taxon>Actinomycetota</taxon>
        <taxon>Actinomycetes</taxon>
        <taxon>Micrococcales</taxon>
        <taxon>Microbacteriaceae</taxon>
        <taxon>Clavibacter</taxon>
    </lineage>
</organism>
<dbReference type="AlphaFoldDB" id="A0A154UX25"/>
<accession>A0A154UX25</accession>
<proteinExistence type="inferred from homology"/>
<dbReference type="Gene3D" id="3.40.50.10490">
    <property type="entry name" value="Glucose-6-phosphate isomerase like protein, domain 1"/>
    <property type="match status" value="1"/>
</dbReference>
<evidence type="ECO:0000259" key="2">
    <source>
        <dbReference type="PROSITE" id="PS51464"/>
    </source>
</evidence>
<dbReference type="Proteomes" id="UP000076218">
    <property type="component" value="Unassembled WGS sequence"/>
</dbReference>
<feature type="domain" description="SIS" evidence="2">
    <location>
        <begin position="48"/>
        <end position="190"/>
    </location>
</feature>
<dbReference type="SUPFAM" id="SSF53697">
    <property type="entry name" value="SIS domain"/>
    <property type="match status" value="1"/>
</dbReference>
<dbReference type="InterPro" id="IPR046348">
    <property type="entry name" value="SIS_dom_sf"/>
</dbReference>
<gene>
    <name evidence="3" type="ORF">AWH51_01325</name>
</gene>
<evidence type="ECO:0000313" key="4">
    <source>
        <dbReference type="Proteomes" id="UP000076218"/>
    </source>
</evidence>
<comment type="similarity">
    <text evidence="1">Belongs to the SIS family. PHI subfamily.</text>
</comment>
<dbReference type="PANTHER" id="PTHR43443">
    <property type="entry name" value="3-HEXULOSE-6-PHOSPHATE ISOMERASE"/>
    <property type="match status" value="1"/>
</dbReference>
<dbReference type="NCBIfam" id="TIGR03127">
    <property type="entry name" value="RuMP_HxlB"/>
    <property type="match status" value="1"/>
</dbReference>
<dbReference type="GO" id="GO:1901135">
    <property type="term" value="P:carbohydrate derivative metabolic process"/>
    <property type="evidence" value="ECO:0007669"/>
    <property type="project" value="InterPro"/>
</dbReference>
<dbReference type="EMBL" id="LQXA01000061">
    <property type="protein sequence ID" value="KZC93698.1"/>
    <property type="molecule type" value="Genomic_DNA"/>
</dbReference>
<protein>
    <submittedName>
        <fullName evidence="3">3-hexulose-6-phosphate isomerase</fullName>
    </submittedName>
</protein>
<dbReference type="OrthoDB" id="9797832at2"/>
<evidence type="ECO:0000256" key="1">
    <source>
        <dbReference type="ARBA" id="ARBA00009235"/>
    </source>
</evidence>
<name>A0A154UX25_9MICO</name>
<dbReference type="STRING" id="31965.AWH51_01325"/>
<dbReference type="Pfam" id="PF01380">
    <property type="entry name" value="SIS"/>
    <property type="match status" value="1"/>
</dbReference>
<dbReference type="InterPro" id="IPR001347">
    <property type="entry name" value="SIS_dom"/>
</dbReference>
<dbReference type="GO" id="GO:0016853">
    <property type="term" value="F:isomerase activity"/>
    <property type="evidence" value="ECO:0007669"/>
    <property type="project" value="UniProtKB-KW"/>
</dbReference>
<dbReference type="PANTHER" id="PTHR43443:SF1">
    <property type="entry name" value="3-HEXULOSE-6-PHOSPHATE ISOMERASE"/>
    <property type="match status" value="1"/>
</dbReference>
<dbReference type="GO" id="GO:0097367">
    <property type="term" value="F:carbohydrate derivative binding"/>
    <property type="evidence" value="ECO:0007669"/>
    <property type="project" value="InterPro"/>
</dbReference>